<gene>
    <name evidence="6" type="ORF">NKR23_g11755</name>
</gene>
<protein>
    <submittedName>
        <fullName evidence="6">Glycoside hydrolase family 26 protein</fullName>
    </submittedName>
</protein>
<dbReference type="GO" id="GO:0006080">
    <property type="term" value="P:substituted mannan metabolic process"/>
    <property type="evidence" value="ECO:0007669"/>
    <property type="project" value="InterPro"/>
</dbReference>
<keyword evidence="7" id="KW-1185">Reference proteome</keyword>
<proteinExistence type="inferred from homology"/>
<feature type="domain" description="GH26" evidence="5">
    <location>
        <begin position="1"/>
        <end position="276"/>
    </location>
</feature>
<dbReference type="Proteomes" id="UP001174694">
    <property type="component" value="Unassembled WGS sequence"/>
</dbReference>
<name>A0AA38R789_9PEZI</name>
<accession>A0AA38R789</accession>
<comment type="caution">
    <text evidence="6">The sequence shown here is derived from an EMBL/GenBank/DDBJ whole genome shotgun (WGS) entry which is preliminary data.</text>
</comment>
<feature type="active site" description="Nucleophile" evidence="4">
    <location>
        <position position="214"/>
    </location>
</feature>
<organism evidence="6 7">
    <name type="scientific">Pleurostoma richardsiae</name>
    <dbReference type="NCBI Taxonomy" id="41990"/>
    <lineage>
        <taxon>Eukaryota</taxon>
        <taxon>Fungi</taxon>
        <taxon>Dikarya</taxon>
        <taxon>Ascomycota</taxon>
        <taxon>Pezizomycotina</taxon>
        <taxon>Sordariomycetes</taxon>
        <taxon>Sordariomycetidae</taxon>
        <taxon>Calosphaeriales</taxon>
        <taxon>Pleurostomataceae</taxon>
        <taxon>Pleurostoma</taxon>
    </lineage>
</organism>
<dbReference type="PANTHER" id="PTHR40079:SF6">
    <property type="entry name" value="GH26 DOMAIN-CONTAINING PROTEIN"/>
    <property type="match status" value="1"/>
</dbReference>
<keyword evidence="2 4" id="KW-0378">Hydrolase</keyword>
<dbReference type="InterPro" id="IPR000805">
    <property type="entry name" value="Glyco_hydro_26"/>
</dbReference>
<dbReference type="EMBL" id="JANBVO010000068">
    <property type="protein sequence ID" value="KAJ9131370.1"/>
    <property type="molecule type" value="Genomic_DNA"/>
</dbReference>
<comment type="similarity">
    <text evidence="1 4">Belongs to the glycosyl hydrolase 26 family.</text>
</comment>
<dbReference type="InterPro" id="IPR022790">
    <property type="entry name" value="GH26_dom"/>
</dbReference>
<evidence type="ECO:0000313" key="6">
    <source>
        <dbReference type="EMBL" id="KAJ9131370.1"/>
    </source>
</evidence>
<dbReference type="Pfam" id="PF02156">
    <property type="entry name" value="Glyco_hydro_26"/>
    <property type="match status" value="1"/>
</dbReference>
<dbReference type="Gene3D" id="3.20.20.80">
    <property type="entry name" value="Glycosidases"/>
    <property type="match status" value="1"/>
</dbReference>
<evidence type="ECO:0000256" key="1">
    <source>
        <dbReference type="ARBA" id="ARBA00007754"/>
    </source>
</evidence>
<keyword evidence="3 4" id="KW-0326">Glycosidase</keyword>
<dbReference type="SUPFAM" id="SSF51445">
    <property type="entry name" value="(Trans)glycosidases"/>
    <property type="match status" value="1"/>
</dbReference>
<evidence type="ECO:0000313" key="7">
    <source>
        <dbReference type="Proteomes" id="UP001174694"/>
    </source>
</evidence>
<sequence>MHPPVGGMQGYNGIYWGWNPDIENGVNITMINEATGKKASTYGIFSQIKNANSYDGTQLLRYIDEIKSSGAVLVAHIMPTGLKFKQVGSEIAADIATVVKKFTDEGIEVWLRFAHEMNYYAKTGYYNGTAEEFVYAWRNVSNAVKDIDRCLMFWSPNNAKTVDELNDWWPGSDYVQIVGVDLYISSTSATFANSFGSFYDAFAKKYDKHMAIGETATKPGDTAVKEAWVKALAGTNLNDYPCMKSVTWFELVKSYDYRIIMGQSSGTVKWTLSNFQ</sequence>
<dbReference type="InterPro" id="IPR017853">
    <property type="entry name" value="GH"/>
</dbReference>
<evidence type="ECO:0000259" key="5">
    <source>
        <dbReference type="PROSITE" id="PS51764"/>
    </source>
</evidence>
<dbReference type="PROSITE" id="PS51764">
    <property type="entry name" value="GH26"/>
    <property type="match status" value="1"/>
</dbReference>
<evidence type="ECO:0000256" key="4">
    <source>
        <dbReference type="PROSITE-ProRule" id="PRU01100"/>
    </source>
</evidence>
<dbReference type="GO" id="GO:0016985">
    <property type="term" value="F:mannan endo-1,4-beta-mannosidase activity"/>
    <property type="evidence" value="ECO:0007669"/>
    <property type="project" value="InterPro"/>
</dbReference>
<evidence type="ECO:0000256" key="3">
    <source>
        <dbReference type="ARBA" id="ARBA00023295"/>
    </source>
</evidence>
<evidence type="ECO:0000256" key="2">
    <source>
        <dbReference type="ARBA" id="ARBA00022801"/>
    </source>
</evidence>
<reference evidence="6" key="1">
    <citation type="submission" date="2022-07" db="EMBL/GenBank/DDBJ databases">
        <title>Fungi with potential for degradation of polypropylene.</title>
        <authorList>
            <person name="Gostincar C."/>
        </authorList>
    </citation>
    <scope>NUCLEOTIDE SEQUENCE</scope>
    <source>
        <strain evidence="6">EXF-13308</strain>
    </source>
</reference>
<dbReference type="AlphaFoldDB" id="A0AA38R789"/>
<feature type="active site" description="Proton donor" evidence="4">
    <location>
        <position position="116"/>
    </location>
</feature>
<dbReference type="PANTHER" id="PTHR40079">
    <property type="entry name" value="MANNAN ENDO-1,4-BETA-MANNOSIDASE E-RELATED"/>
    <property type="match status" value="1"/>
</dbReference>